<name>A0ABP7NYZ3_9ACTN</name>
<keyword evidence="2" id="KW-0812">Transmembrane</keyword>
<organism evidence="3 4">
    <name type="scientific">Gordonia caeni</name>
    <dbReference type="NCBI Taxonomy" id="1007097"/>
    <lineage>
        <taxon>Bacteria</taxon>
        <taxon>Bacillati</taxon>
        <taxon>Actinomycetota</taxon>
        <taxon>Actinomycetes</taxon>
        <taxon>Mycobacteriales</taxon>
        <taxon>Gordoniaceae</taxon>
        <taxon>Gordonia</taxon>
    </lineage>
</organism>
<proteinExistence type="predicted"/>
<dbReference type="Pfam" id="PF12028">
    <property type="entry name" value="DUF3515"/>
    <property type="match status" value="1"/>
</dbReference>
<feature type="compositionally biased region" description="Basic and acidic residues" evidence="1">
    <location>
        <begin position="1"/>
        <end position="15"/>
    </location>
</feature>
<accession>A0ABP7NYZ3</accession>
<protein>
    <recommendedName>
        <fullName evidence="5">DUF3515 domain-containing protein</fullName>
    </recommendedName>
</protein>
<evidence type="ECO:0000313" key="4">
    <source>
        <dbReference type="Proteomes" id="UP001418444"/>
    </source>
</evidence>
<reference evidence="4" key="1">
    <citation type="journal article" date="2019" name="Int. J. Syst. Evol. Microbiol.">
        <title>The Global Catalogue of Microorganisms (GCM) 10K type strain sequencing project: providing services to taxonomists for standard genome sequencing and annotation.</title>
        <authorList>
            <consortium name="The Broad Institute Genomics Platform"/>
            <consortium name="The Broad Institute Genome Sequencing Center for Infectious Disease"/>
            <person name="Wu L."/>
            <person name="Ma J."/>
        </authorList>
    </citation>
    <scope>NUCLEOTIDE SEQUENCE [LARGE SCALE GENOMIC DNA]</scope>
    <source>
        <strain evidence="4">JCM 16923</strain>
    </source>
</reference>
<gene>
    <name evidence="3" type="ORF">GCM10022231_14990</name>
</gene>
<keyword evidence="2" id="KW-1133">Transmembrane helix</keyword>
<keyword evidence="4" id="KW-1185">Reference proteome</keyword>
<dbReference type="RefSeq" id="WP_344782239.1">
    <property type="nucleotide sequence ID" value="NZ_BAAAZW010000004.1"/>
</dbReference>
<evidence type="ECO:0000256" key="2">
    <source>
        <dbReference type="SAM" id="Phobius"/>
    </source>
</evidence>
<evidence type="ECO:0000256" key="1">
    <source>
        <dbReference type="SAM" id="MobiDB-lite"/>
    </source>
</evidence>
<sequence length="197" mass="20913">MSTKDSDPESGERAGDQPQAAGEPDAAEPAYRLSPALIATLVAIPVMVIIAFIVFAVIKSNEVSATPVDSYAASDEDTDRCPQLIGELPETFGDYADKTVDGNTVRWTTEGSTEPLVFRCGVARPEDLAPTSALQVIHPTQWFITDTEEARGQAYVLVDRRPYVAVWVPAGAGNAPLTDISALVAELPPAPLDFGGN</sequence>
<dbReference type="InterPro" id="IPR021903">
    <property type="entry name" value="DUF3515"/>
</dbReference>
<keyword evidence="2" id="KW-0472">Membrane</keyword>
<comment type="caution">
    <text evidence="3">The sequence shown here is derived from an EMBL/GenBank/DDBJ whole genome shotgun (WGS) entry which is preliminary data.</text>
</comment>
<dbReference type="Proteomes" id="UP001418444">
    <property type="component" value="Unassembled WGS sequence"/>
</dbReference>
<dbReference type="EMBL" id="BAAAZW010000004">
    <property type="protein sequence ID" value="GAA3956938.1"/>
    <property type="molecule type" value="Genomic_DNA"/>
</dbReference>
<evidence type="ECO:0000313" key="3">
    <source>
        <dbReference type="EMBL" id="GAA3956938.1"/>
    </source>
</evidence>
<feature type="region of interest" description="Disordered" evidence="1">
    <location>
        <begin position="1"/>
        <end position="27"/>
    </location>
</feature>
<evidence type="ECO:0008006" key="5">
    <source>
        <dbReference type="Google" id="ProtNLM"/>
    </source>
</evidence>
<feature type="transmembrane region" description="Helical" evidence="2">
    <location>
        <begin position="36"/>
        <end position="58"/>
    </location>
</feature>